<name>U4KYG6_PYROM</name>
<dbReference type="Proteomes" id="UP000018144">
    <property type="component" value="Unassembled WGS sequence"/>
</dbReference>
<dbReference type="EMBL" id="HF935300">
    <property type="protein sequence ID" value="CCX06600.1"/>
    <property type="molecule type" value="Genomic_DNA"/>
</dbReference>
<accession>U4KYG6</accession>
<sequence length="108" mass="11799">MSLGTVGPSPTNNNGYRFAPNYLRGPHHHATTPPTSLIKAEPPPVLSLRYCVKTQASCSSCITRPALVHADSEVHPGMWSNIPLAEARPTIQQTSLTAHQTKIELRNY</sequence>
<reference evidence="2 3" key="1">
    <citation type="journal article" date="2013" name="PLoS Genet.">
        <title>The genome and development-dependent transcriptomes of Pyronema confluens: a window into fungal evolution.</title>
        <authorList>
            <person name="Traeger S."/>
            <person name="Altegoer F."/>
            <person name="Freitag M."/>
            <person name="Gabaldon T."/>
            <person name="Kempken F."/>
            <person name="Kumar A."/>
            <person name="Marcet-Houben M."/>
            <person name="Poggeler S."/>
            <person name="Stajich J.E."/>
            <person name="Nowrousian M."/>
        </authorList>
    </citation>
    <scope>NUCLEOTIDE SEQUENCE [LARGE SCALE GENOMIC DNA]</scope>
    <source>
        <strain evidence="3">CBS 100304</strain>
        <tissue evidence="2">Vegetative mycelium</tissue>
    </source>
</reference>
<keyword evidence="3" id="KW-1185">Reference proteome</keyword>
<organism evidence="2 3">
    <name type="scientific">Pyronema omphalodes (strain CBS 100304)</name>
    <name type="common">Pyronema confluens</name>
    <dbReference type="NCBI Taxonomy" id="1076935"/>
    <lineage>
        <taxon>Eukaryota</taxon>
        <taxon>Fungi</taxon>
        <taxon>Dikarya</taxon>
        <taxon>Ascomycota</taxon>
        <taxon>Pezizomycotina</taxon>
        <taxon>Pezizomycetes</taxon>
        <taxon>Pezizales</taxon>
        <taxon>Pyronemataceae</taxon>
        <taxon>Pyronema</taxon>
    </lineage>
</organism>
<dbReference type="AlphaFoldDB" id="U4KYG6"/>
<proteinExistence type="predicted"/>
<protein>
    <submittedName>
        <fullName evidence="2">Uncharacterized protein</fullName>
    </submittedName>
</protein>
<evidence type="ECO:0000313" key="3">
    <source>
        <dbReference type="Proteomes" id="UP000018144"/>
    </source>
</evidence>
<evidence type="ECO:0000256" key="1">
    <source>
        <dbReference type="SAM" id="MobiDB-lite"/>
    </source>
</evidence>
<gene>
    <name evidence="2" type="ORF">PCON_06187</name>
</gene>
<feature type="region of interest" description="Disordered" evidence="1">
    <location>
        <begin position="1"/>
        <end position="37"/>
    </location>
</feature>
<evidence type="ECO:0000313" key="2">
    <source>
        <dbReference type="EMBL" id="CCX06600.1"/>
    </source>
</evidence>